<evidence type="ECO:0000256" key="1">
    <source>
        <dbReference type="SAM" id="Phobius"/>
    </source>
</evidence>
<comment type="caution">
    <text evidence="2">The sequence shown here is derived from an EMBL/GenBank/DDBJ whole genome shotgun (WGS) entry which is preliminary data.</text>
</comment>
<gene>
    <name evidence="2" type="ORF">TRFO_11505</name>
</gene>
<dbReference type="EMBL" id="MLAK01001371">
    <property type="protein sequence ID" value="OHS93738.1"/>
    <property type="molecule type" value="Genomic_DNA"/>
</dbReference>
<organism evidence="2 3">
    <name type="scientific">Tritrichomonas foetus</name>
    <dbReference type="NCBI Taxonomy" id="1144522"/>
    <lineage>
        <taxon>Eukaryota</taxon>
        <taxon>Metamonada</taxon>
        <taxon>Parabasalia</taxon>
        <taxon>Tritrichomonadida</taxon>
        <taxon>Tritrichomonadidae</taxon>
        <taxon>Tritrichomonas</taxon>
    </lineage>
</organism>
<proteinExistence type="predicted"/>
<sequence>MYSPSNDVYDFSTILNLNIFNSLATHFIETPKIVNVKFPFSTILLTICMIGSNFHINPFVDHILDDNNFYIQINPLEHTANAFFLTISTSQNCVITLIEKNEYSEEFTTFINKISTKQITFQNKQSHNMFEKSFHANVKNYSYHQSHYKNMNILILTIATIIFLILTLNMIIKKHKTQEYQVKYVLLTKDYELSSSFTKLLRFIEADHIHTVEEAFEYTQSKFIRKNGTERNQMPPNPFEDRFNELAPILDEINMLNSIPATGHYKYLCFNGQSTPMMRRQLEFIKRQENLTFDHIIFATGDRELSSMDDADDLYKLYEKGEILYEADAAQLLVDEYYPNDDRIVIRGVDKDPTLRRPNTRSTVVTWMDMKPEPGSILMVSNNPFIQYQYITWYNVLKENKWFENGGSLEMCGDCVKRSNVNKVAVILDNIARTLYVEKIAWKLNNP</sequence>
<name>A0A1J4J310_9EUKA</name>
<dbReference type="Proteomes" id="UP000179807">
    <property type="component" value="Unassembled WGS sequence"/>
</dbReference>
<keyword evidence="1" id="KW-1133">Transmembrane helix</keyword>
<dbReference type="GeneID" id="94830779"/>
<keyword evidence="1" id="KW-0472">Membrane</keyword>
<accession>A0A1J4J310</accession>
<keyword evidence="1" id="KW-0812">Transmembrane</keyword>
<reference evidence="2" key="1">
    <citation type="submission" date="2016-10" db="EMBL/GenBank/DDBJ databases">
        <authorList>
            <person name="Benchimol M."/>
            <person name="Almeida L.G."/>
            <person name="Vasconcelos A.T."/>
            <person name="Perreira-Neves A."/>
            <person name="Rosa I.A."/>
            <person name="Tasca T."/>
            <person name="Bogo M.R."/>
            <person name="de Souza W."/>
        </authorList>
    </citation>
    <scope>NUCLEOTIDE SEQUENCE [LARGE SCALE GENOMIC DNA]</scope>
    <source>
        <strain evidence="2">K</strain>
    </source>
</reference>
<dbReference type="VEuPathDB" id="TrichDB:TRFO_11505"/>
<evidence type="ECO:0000313" key="2">
    <source>
        <dbReference type="EMBL" id="OHS93738.1"/>
    </source>
</evidence>
<protein>
    <submittedName>
        <fullName evidence="2">Uncharacterized protein</fullName>
    </submittedName>
</protein>
<evidence type="ECO:0000313" key="3">
    <source>
        <dbReference type="Proteomes" id="UP000179807"/>
    </source>
</evidence>
<dbReference type="AlphaFoldDB" id="A0A1J4J310"/>
<keyword evidence="3" id="KW-1185">Reference proteome</keyword>
<dbReference type="RefSeq" id="XP_068346875.1">
    <property type="nucleotide sequence ID" value="XM_068496075.1"/>
</dbReference>
<feature type="transmembrane region" description="Helical" evidence="1">
    <location>
        <begin position="153"/>
        <end position="172"/>
    </location>
</feature>